<dbReference type="EC" id="1.5.1.2" evidence="9 10"/>
<feature type="binding site" evidence="11">
    <location>
        <begin position="70"/>
        <end position="73"/>
    </location>
    <ligand>
        <name>NADP(+)</name>
        <dbReference type="ChEBI" id="CHEBI:58349"/>
    </ligand>
</feature>
<comment type="caution">
    <text evidence="15">The sequence shown here is derived from an EMBL/GenBank/DDBJ whole genome shotgun (WGS) entry which is preliminary data.</text>
</comment>
<dbReference type="InterPro" id="IPR008927">
    <property type="entry name" value="6-PGluconate_DH-like_C_sf"/>
</dbReference>
<organism evidence="15 16">
    <name type="scientific">Proteiniclasticum aestuarii</name>
    <dbReference type="NCBI Taxonomy" id="2817862"/>
    <lineage>
        <taxon>Bacteria</taxon>
        <taxon>Bacillati</taxon>
        <taxon>Bacillota</taxon>
        <taxon>Clostridia</taxon>
        <taxon>Eubacteriales</taxon>
        <taxon>Clostridiaceae</taxon>
        <taxon>Proteiniclasticum</taxon>
    </lineage>
</organism>
<comment type="catalytic activity">
    <reaction evidence="9">
        <text>L-proline + NAD(+) = (S)-1-pyrroline-5-carboxylate + NADH + 2 H(+)</text>
        <dbReference type="Rhea" id="RHEA:14105"/>
        <dbReference type="ChEBI" id="CHEBI:15378"/>
        <dbReference type="ChEBI" id="CHEBI:17388"/>
        <dbReference type="ChEBI" id="CHEBI:57540"/>
        <dbReference type="ChEBI" id="CHEBI:57945"/>
        <dbReference type="ChEBI" id="CHEBI:60039"/>
        <dbReference type="EC" id="1.5.1.2"/>
    </reaction>
</comment>
<dbReference type="SUPFAM" id="SSF48179">
    <property type="entry name" value="6-phosphogluconate dehydrogenase C-terminal domain-like"/>
    <property type="match status" value="1"/>
</dbReference>
<dbReference type="AlphaFoldDB" id="A0A939KJR7"/>
<dbReference type="InterPro" id="IPR053790">
    <property type="entry name" value="P5CR-like_CS"/>
</dbReference>
<dbReference type="HAMAP" id="MF_01925">
    <property type="entry name" value="P5C_reductase"/>
    <property type="match status" value="1"/>
</dbReference>
<comment type="subcellular location">
    <subcellularLocation>
        <location evidence="1 9">Cytoplasm</location>
    </subcellularLocation>
</comment>
<protein>
    <recommendedName>
        <fullName evidence="9 10">Pyrroline-5-carboxylate reductase</fullName>
        <shortName evidence="9">P5C reductase</shortName>
        <shortName evidence="9">P5CR</shortName>
        <ecNumber evidence="9 10">1.5.1.2</ecNumber>
    </recommendedName>
    <alternativeName>
        <fullName evidence="9">PCA reductase</fullName>
    </alternativeName>
</protein>
<dbReference type="PANTHER" id="PTHR11645:SF0">
    <property type="entry name" value="PYRROLINE-5-CARBOXYLATE REDUCTASE 3"/>
    <property type="match status" value="1"/>
</dbReference>
<keyword evidence="6 9" id="KW-0521">NADP</keyword>
<dbReference type="PROSITE" id="PS00521">
    <property type="entry name" value="P5CR"/>
    <property type="match status" value="1"/>
</dbReference>
<evidence type="ECO:0000256" key="7">
    <source>
        <dbReference type="ARBA" id="ARBA00023002"/>
    </source>
</evidence>
<dbReference type="NCBIfam" id="TIGR00112">
    <property type="entry name" value="proC"/>
    <property type="match status" value="1"/>
</dbReference>
<dbReference type="PIRSF" id="PIRSF000193">
    <property type="entry name" value="Pyrrol-5-carb_rd"/>
    <property type="match status" value="1"/>
</dbReference>
<comment type="function">
    <text evidence="8 9">Catalyzes the reduction of 1-pyrroline-5-carboxylate (PCA) to L-proline.</text>
</comment>
<feature type="binding site" evidence="11">
    <location>
        <position position="57"/>
    </location>
    <ligand>
        <name>NADPH</name>
        <dbReference type="ChEBI" id="CHEBI:57783"/>
    </ligand>
</feature>
<evidence type="ECO:0000259" key="14">
    <source>
        <dbReference type="Pfam" id="PF14748"/>
    </source>
</evidence>
<evidence type="ECO:0000256" key="10">
    <source>
        <dbReference type="NCBIfam" id="TIGR00112"/>
    </source>
</evidence>
<keyword evidence="3 9" id="KW-0963">Cytoplasm</keyword>
<keyword evidence="7 9" id="KW-0560">Oxidoreductase</keyword>
<comment type="catalytic activity">
    <reaction evidence="9 12">
        <text>L-proline + NADP(+) = (S)-1-pyrroline-5-carboxylate + NADPH + 2 H(+)</text>
        <dbReference type="Rhea" id="RHEA:14109"/>
        <dbReference type="ChEBI" id="CHEBI:15378"/>
        <dbReference type="ChEBI" id="CHEBI:17388"/>
        <dbReference type="ChEBI" id="CHEBI:57783"/>
        <dbReference type="ChEBI" id="CHEBI:58349"/>
        <dbReference type="ChEBI" id="CHEBI:60039"/>
        <dbReference type="EC" id="1.5.1.2"/>
    </reaction>
</comment>
<evidence type="ECO:0000313" key="15">
    <source>
        <dbReference type="EMBL" id="MBO1263970.1"/>
    </source>
</evidence>
<dbReference type="EMBL" id="JAFNJU010000001">
    <property type="protein sequence ID" value="MBO1263970.1"/>
    <property type="molecule type" value="Genomic_DNA"/>
</dbReference>
<gene>
    <name evidence="9 15" type="primary">proC</name>
    <name evidence="15" type="ORF">J3A84_02795</name>
</gene>
<dbReference type="InterPro" id="IPR036291">
    <property type="entry name" value="NAD(P)-bd_dom_sf"/>
</dbReference>
<dbReference type="GO" id="GO:0005737">
    <property type="term" value="C:cytoplasm"/>
    <property type="evidence" value="ECO:0007669"/>
    <property type="project" value="UniProtKB-SubCell"/>
</dbReference>
<evidence type="ECO:0000256" key="6">
    <source>
        <dbReference type="ARBA" id="ARBA00022857"/>
    </source>
</evidence>
<feature type="domain" description="Pyrroline-5-carboxylate reductase dimerisation" evidence="14">
    <location>
        <begin position="162"/>
        <end position="266"/>
    </location>
</feature>
<evidence type="ECO:0000256" key="12">
    <source>
        <dbReference type="RuleBase" id="RU003903"/>
    </source>
</evidence>
<feature type="binding site" evidence="11">
    <location>
        <position position="36"/>
    </location>
    <ligand>
        <name>NADP(+)</name>
        <dbReference type="ChEBI" id="CHEBI:58349"/>
    </ligand>
</feature>
<feature type="domain" description="Pyrroline-5-carboxylate reductase catalytic N-terminal" evidence="13">
    <location>
        <begin position="4"/>
        <end position="99"/>
    </location>
</feature>
<evidence type="ECO:0000256" key="4">
    <source>
        <dbReference type="ARBA" id="ARBA00022605"/>
    </source>
</evidence>
<dbReference type="GO" id="GO:0055129">
    <property type="term" value="P:L-proline biosynthetic process"/>
    <property type="evidence" value="ECO:0007669"/>
    <property type="project" value="UniProtKB-UniRule"/>
</dbReference>
<comment type="similarity">
    <text evidence="2 9 12">Belongs to the pyrroline-5-carboxylate reductase family.</text>
</comment>
<dbReference type="SUPFAM" id="SSF51735">
    <property type="entry name" value="NAD(P)-binding Rossmann-fold domains"/>
    <property type="match status" value="1"/>
</dbReference>
<dbReference type="Gene3D" id="3.40.50.720">
    <property type="entry name" value="NAD(P)-binding Rossmann-like Domain"/>
    <property type="match status" value="1"/>
</dbReference>
<dbReference type="GO" id="GO:0004735">
    <property type="term" value="F:pyrroline-5-carboxylate reductase activity"/>
    <property type="evidence" value="ECO:0007669"/>
    <property type="project" value="UniProtKB-UniRule"/>
</dbReference>
<dbReference type="PANTHER" id="PTHR11645">
    <property type="entry name" value="PYRROLINE-5-CARBOXYLATE REDUCTASE"/>
    <property type="match status" value="1"/>
</dbReference>
<dbReference type="InterPro" id="IPR029036">
    <property type="entry name" value="P5CR_dimer"/>
</dbReference>
<sequence>MHKTVGFIGCGNMGKAILRGILDSGWVSASKVMVSTSREETLEEIRVLYQTEVTRDNRKVAAHSDYLFLAVKPHLYETVLNQVKDEIREGTILIGMAAGVTLQKMETYLGKEAKMVKIMPNTPVAVKEGLIAMTASAQLDEVEKENVIAMLSTIGKVSLIEEKDMDVITGISGSSPAYVYMFIEAMADAAVKNGLPRKVAYEISAQAVLGAAKMVLETGLHPGMLKDMVTSPGGTTIEAVSVLEEKGLRHAVLSAVDACIDKSREMSK</sequence>
<keyword evidence="16" id="KW-1185">Reference proteome</keyword>
<dbReference type="InterPro" id="IPR028939">
    <property type="entry name" value="P5C_Rdtase_cat_N"/>
</dbReference>
<evidence type="ECO:0000256" key="9">
    <source>
        <dbReference type="HAMAP-Rule" id="MF_01925"/>
    </source>
</evidence>
<keyword evidence="5 9" id="KW-0641">Proline biosynthesis</keyword>
<feature type="binding site" evidence="11">
    <location>
        <begin position="8"/>
        <end position="13"/>
    </location>
    <ligand>
        <name>NADP(+)</name>
        <dbReference type="ChEBI" id="CHEBI:58349"/>
    </ligand>
</feature>
<dbReference type="Pfam" id="PF14748">
    <property type="entry name" value="P5CR_dimer"/>
    <property type="match status" value="1"/>
</dbReference>
<evidence type="ECO:0000259" key="13">
    <source>
        <dbReference type="Pfam" id="PF03807"/>
    </source>
</evidence>
<evidence type="ECO:0000313" key="16">
    <source>
        <dbReference type="Proteomes" id="UP000664218"/>
    </source>
</evidence>
<dbReference type="Gene3D" id="1.10.3730.10">
    <property type="entry name" value="ProC C-terminal domain-like"/>
    <property type="match status" value="1"/>
</dbReference>
<proteinExistence type="inferred from homology"/>
<evidence type="ECO:0000256" key="1">
    <source>
        <dbReference type="ARBA" id="ARBA00004496"/>
    </source>
</evidence>
<dbReference type="RefSeq" id="WP_207598463.1">
    <property type="nucleotide sequence ID" value="NZ_JAFNJU010000001.1"/>
</dbReference>
<evidence type="ECO:0000256" key="8">
    <source>
        <dbReference type="ARBA" id="ARBA00058118"/>
    </source>
</evidence>
<keyword evidence="4 9" id="KW-0028">Amino-acid biosynthesis</keyword>
<dbReference type="Pfam" id="PF03807">
    <property type="entry name" value="F420_oxidored"/>
    <property type="match status" value="1"/>
</dbReference>
<dbReference type="FunFam" id="3.40.50.720:FF:000190">
    <property type="entry name" value="Pyrroline-5-carboxylate reductase"/>
    <property type="match status" value="1"/>
</dbReference>
<name>A0A939KJR7_9CLOT</name>
<evidence type="ECO:0000256" key="2">
    <source>
        <dbReference type="ARBA" id="ARBA00005525"/>
    </source>
</evidence>
<evidence type="ECO:0000256" key="5">
    <source>
        <dbReference type="ARBA" id="ARBA00022650"/>
    </source>
</evidence>
<dbReference type="FunFam" id="1.10.3730.10:FF:000001">
    <property type="entry name" value="Pyrroline-5-carboxylate reductase"/>
    <property type="match status" value="1"/>
</dbReference>
<dbReference type="Proteomes" id="UP000664218">
    <property type="component" value="Unassembled WGS sequence"/>
</dbReference>
<dbReference type="InterPro" id="IPR000304">
    <property type="entry name" value="Pyrroline-COOH_reductase"/>
</dbReference>
<evidence type="ECO:0000256" key="3">
    <source>
        <dbReference type="ARBA" id="ARBA00022490"/>
    </source>
</evidence>
<evidence type="ECO:0000256" key="11">
    <source>
        <dbReference type="PIRSR" id="PIRSR000193-1"/>
    </source>
</evidence>
<reference evidence="15" key="1">
    <citation type="submission" date="2021-03" db="EMBL/GenBank/DDBJ databases">
        <title>Proteiniclasticum marinus sp. nov., isolated from tidal flat sediment.</title>
        <authorList>
            <person name="Namirimu T."/>
            <person name="Yang J.-A."/>
            <person name="Yang S.-H."/>
            <person name="Kim Y.-J."/>
            <person name="Kwon K.K."/>
        </authorList>
    </citation>
    <scope>NUCLEOTIDE SEQUENCE</scope>
    <source>
        <strain evidence="15">SCR006</strain>
    </source>
</reference>
<comment type="pathway">
    <text evidence="9 12">Amino-acid biosynthesis; L-proline biosynthesis; L-proline from L-glutamate 5-semialdehyde: step 1/1.</text>
</comment>
<accession>A0A939KJR7</accession>